<keyword evidence="1" id="KW-0812">Transmembrane</keyword>
<keyword evidence="1" id="KW-1133">Transmembrane helix</keyword>
<dbReference type="EMBL" id="LR743504">
    <property type="protein sequence ID" value="CAA2101260.1"/>
    <property type="molecule type" value="Genomic_DNA"/>
</dbReference>
<dbReference type="AlphaFoldDB" id="A0A679IPY9"/>
<feature type="transmembrane region" description="Helical" evidence="1">
    <location>
        <begin position="35"/>
        <end position="55"/>
    </location>
</feature>
<protein>
    <submittedName>
        <fullName evidence="2">Uncharacterized protein</fullName>
    </submittedName>
</protein>
<evidence type="ECO:0000313" key="2">
    <source>
        <dbReference type="EMBL" id="CAA2101260.1"/>
    </source>
</evidence>
<feature type="transmembrane region" description="Helical" evidence="1">
    <location>
        <begin position="7"/>
        <end position="29"/>
    </location>
</feature>
<keyword evidence="1" id="KW-0472">Membrane</keyword>
<sequence>MAKWVPLTALFGLVCLMVIPTPGVIGILIGSACAFAIIVSAIVMMIDRLAGRLALRLERRKLRRVPKRKLGVHVNSGIARKI</sequence>
<evidence type="ECO:0000256" key="1">
    <source>
        <dbReference type="SAM" id="Phobius"/>
    </source>
</evidence>
<proteinExistence type="predicted"/>
<accession>A0A679IPY9</accession>
<name>A0A679IPY9_9HYPH</name>
<dbReference type="PROSITE" id="PS51257">
    <property type="entry name" value="PROKAR_LIPOPROTEIN"/>
    <property type="match status" value="1"/>
</dbReference>
<gene>
    <name evidence="2" type="ORF">MBUL_01087</name>
</gene>
<reference evidence="2" key="1">
    <citation type="submission" date="2019-12" db="EMBL/GenBank/DDBJ databases">
        <authorList>
            <person name="Cremers G."/>
        </authorList>
    </citation>
    <scope>NUCLEOTIDE SEQUENCE</scope>
    <source>
        <strain evidence="2">Mbul1</strain>
    </source>
</reference>
<organism evidence="2">
    <name type="scientific">Methylobacterium bullatum</name>
    <dbReference type="NCBI Taxonomy" id="570505"/>
    <lineage>
        <taxon>Bacteria</taxon>
        <taxon>Pseudomonadati</taxon>
        <taxon>Pseudomonadota</taxon>
        <taxon>Alphaproteobacteria</taxon>
        <taxon>Hyphomicrobiales</taxon>
        <taxon>Methylobacteriaceae</taxon>
        <taxon>Methylobacterium</taxon>
    </lineage>
</organism>